<dbReference type="EMBL" id="DOYJ01000322">
    <property type="protein sequence ID" value="HCB76777.1"/>
    <property type="molecule type" value="Genomic_DNA"/>
</dbReference>
<reference evidence="1 2" key="1">
    <citation type="journal article" date="2018" name="Nat. Biotechnol.">
        <title>A standardized bacterial taxonomy based on genome phylogeny substantially revises the tree of life.</title>
        <authorList>
            <person name="Parks D.H."/>
            <person name="Chuvochina M."/>
            <person name="Waite D.W."/>
            <person name="Rinke C."/>
            <person name="Skarshewski A."/>
            <person name="Chaumeil P.A."/>
            <person name="Hugenholtz P."/>
        </authorList>
    </citation>
    <scope>NUCLEOTIDE SEQUENCE [LARGE SCALE GENOMIC DNA]</scope>
    <source>
        <strain evidence="1">UBA9015</strain>
    </source>
</reference>
<evidence type="ECO:0000313" key="1">
    <source>
        <dbReference type="EMBL" id="HCB76777.1"/>
    </source>
</evidence>
<dbReference type="GO" id="GO:0003676">
    <property type="term" value="F:nucleic acid binding"/>
    <property type="evidence" value="ECO:0007669"/>
    <property type="project" value="InterPro"/>
</dbReference>
<name>A0A3D0WDE1_9SPHN</name>
<accession>A0A3D0WDE1</accession>
<sequence>MSALATLRRLLAFQPFRGRTRGPEDDLALVVGSALRGWVLEGKLHATFTCVPHEVGAVSRTSPTFRTAQARYAKNIAAGLIAGSGDYVFVGEGAAGWIELKSSTGSLSPDQRDFREWCGFVGAHYAVCRTLDEVQATLRGWGMLA</sequence>
<evidence type="ECO:0000313" key="2">
    <source>
        <dbReference type="Proteomes" id="UP000262699"/>
    </source>
</evidence>
<dbReference type="Gene3D" id="3.40.1350.10">
    <property type="match status" value="1"/>
</dbReference>
<proteinExistence type="predicted"/>
<evidence type="ECO:0008006" key="3">
    <source>
        <dbReference type="Google" id="ProtNLM"/>
    </source>
</evidence>
<comment type="caution">
    <text evidence="1">The sequence shown here is derived from an EMBL/GenBank/DDBJ whole genome shotgun (WGS) entry which is preliminary data.</text>
</comment>
<dbReference type="InterPro" id="IPR011856">
    <property type="entry name" value="tRNA_endonuc-like_dom_sf"/>
</dbReference>
<gene>
    <name evidence="1" type="ORF">DEP91_11510</name>
</gene>
<dbReference type="Proteomes" id="UP000262699">
    <property type="component" value="Unassembled WGS sequence"/>
</dbReference>
<protein>
    <recommendedName>
        <fullName evidence="3">VRR-NUC domain-containing protein</fullName>
    </recommendedName>
</protein>
<organism evidence="1 2">
    <name type="scientific">Sphingomonas bacterium</name>
    <dbReference type="NCBI Taxonomy" id="1895847"/>
    <lineage>
        <taxon>Bacteria</taxon>
        <taxon>Pseudomonadati</taxon>
        <taxon>Pseudomonadota</taxon>
        <taxon>Alphaproteobacteria</taxon>
        <taxon>Sphingomonadales</taxon>
        <taxon>Sphingomonadaceae</taxon>
        <taxon>Sphingomonas</taxon>
    </lineage>
</organism>
<dbReference type="AlphaFoldDB" id="A0A3D0WDE1"/>